<comment type="caution">
    <text evidence="1">The sequence shown here is derived from an EMBL/GenBank/DDBJ whole genome shotgun (WGS) entry which is preliminary data.</text>
</comment>
<organism evidence="1 2">
    <name type="scientific">Abyssicoccus albus</name>
    <dbReference type="NCBI Taxonomy" id="1817405"/>
    <lineage>
        <taxon>Bacteria</taxon>
        <taxon>Bacillati</taxon>
        <taxon>Bacillota</taxon>
        <taxon>Bacilli</taxon>
        <taxon>Bacillales</taxon>
        <taxon>Abyssicoccaceae</taxon>
    </lineage>
</organism>
<accession>A0A3N5CA90</accession>
<dbReference type="AlphaFoldDB" id="A0A3N5CA90"/>
<protein>
    <submittedName>
        <fullName evidence="1">Uncharacterized protein</fullName>
    </submittedName>
</protein>
<gene>
    <name evidence="1" type="ORF">EDD62_1273</name>
</gene>
<reference evidence="1 2" key="1">
    <citation type="submission" date="2018-11" db="EMBL/GenBank/DDBJ databases">
        <title>Genomic Encyclopedia of Type Strains, Phase IV (KMG-IV): sequencing the most valuable type-strain genomes for metagenomic binning, comparative biology and taxonomic classification.</title>
        <authorList>
            <person name="Goeker M."/>
        </authorList>
    </citation>
    <scope>NUCLEOTIDE SEQUENCE [LARGE SCALE GENOMIC DNA]</scope>
    <source>
        <strain evidence="1 2">DSM 29158</strain>
    </source>
</reference>
<keyword evidence="2" id="KW-1185">Reference proteome</keyword>
<sequence length="33" mass="3777">MSDLLLLPDLKTIEPPQENESDMMFKVEATFPP</sequence>
<dbReference type="Proteomes" id="UP000277108">
    <property type="component" value="Unassembled WGS sequence"/>
</dbReference>
<name>A0A3N5CA90_9BACL</name>
<proteinExistence type="predicted"/>
<evidence type="ECO:0000313" key="2">
    <source>
        <dbReference type="Proteomes" id="UP000277108"/>
    </source>
</evidence>
<evidence type="ECO:0000313" key="1">
    <source>
        <dbReference type="EMBL" id="RPF56622.1"/>
    </source>
</evidence>
<dbReference type="EMBL" id="RKRK01000003">
    <property type="protein sequence ID" value="RPF56622.1"/>
    <property type="molecule type" value="Genomic_DNA"/>
</dbReference>